<comment type="caution">
    <text evidence="8">The sequence shown here is derived from an EMBL/GenBank/DDBJ whole genome shotgun (WGS) entry which is preliminary data.</text>
</comment>
<comment type="similarity">
    <text evidence="1 5">Belongs to the peptidase A1 family.</text>
</comment>
<dbReference type="InterPro" id="IPR001969">
    <property type="entry name" value="Aspartic_peptidase_AS"/>
</dbReference>
<evidence type="ECO:0000313" key="8">
    <source>
        <dbReference type="EMBL" id="TRX89821.1"/>
    </source>
</evidence>
<dbReference type="InterPro" id="IPR001461">
    <property type="entry name" value="Aspartic_peptidase_A1"/>
</dbReference>
<dbReference type="Gene3D" id="2.40.70.10">
    <property type="entry name" value="Acid Proteases"/>
    <property type="match status" value="2"/>
</dbReference>
<dbReference type="STRING" id="2512241.A0A553HPE3"/>
<dbReference type="PANTHER" id="PTHR47966:SF65">
    <property type="entry name" value="ASPARTIC-TYPE ENDOPEPTIDASE"/>
    <property type="match status" value="1"/>
</dbReference>
<accession>A0A553HPE3</accession>
<keyword evidence="6" id="KW-0732">Signal</keyword>
<dbReference type="InterPro" id="IPR021109">
    <property type="entry name" value="Peptidase_aspartic_dom_sf"/>
</dbReference>
<dbReference type="PANTHER" id="PTHR47966">
    <property type="entry name" value="BETA-SITE APP-CLEAVING ENZYME, ISOFORM A-RELATED"/>
    <property type="match status" value="1"/>
</dbReference>
<feature type="chain" id="PRO_5021704812" description="Peptidase A1 domain-containing protein" evidence="6">
    <location>
        <begin position="18"/>
        <end position="410"/>
    </location>
</feature>
<dbReference type="OrthoDB" id="771136at2759"/>
<feature type="disulfide bond" evidence="4">
    <location>
        <begin position="346"/>
        <end position="381"/>
    </location>
</feature>
<keyword evidence="5" id="KW-0378">Hydrolase</keyword>
<dbReference type="GO" id="GO:0006508">
    <property type="term" value="P:proteolysis"/>
    <property type="evidence" value="ECO:0007669"/>
    <property type="project" value="UniProtKB-KW"/>
</dbReference>
<evidence type="ECO:0000259" key="7">
    <source>
        <dbReference type="PROSITE" id="PS51767"/>
    </source>
</evidence>
<evidence type="ECO:0000256" key="4">
    <source>
        <dbReference type="PIRSR" id="PIRSR601461-2"/>
    </source>
</evidence>
<dbReference type="PRINTS" id="PR00792">
    <property type="entry name" value="PEPSIN"/>
</dbReference>
<keyword evidence="9" id="KW-1185">Reference proteome</keyword>
<organism evidence="8 9">
    <name type="scientific">Xylaria flabelliformis</name>
    <dbReference type="NCBI Taxonomy" id="2512241"/>
    <lineage>
        <taxon>Eukaryota</taxon>
        <taxon>Fungi</taxon>
        <taxon>Dikarya</taxon>
        <taxon>Ascomycota</taxon>
        <taxon>Pezizomycotina</taxon>
        <taxon>Sordariomycetes</taxon>
        <taxon>Xylariomycetidae</taxon>
        <taxon>Xylariales</taxon>
        <taxon>Xylariaceae</taxon>
        <taxon>Xylaria</taxon>
    </lineage>
</organism>
<feature type="active site" evidence="3">
    <location>
        <position position="312"/>
    </location>
</feature>
<dbReference type="InterPro" id="IPR033121">
    <property type="entry name" value="PEPTIDASE_A1"/>
</dbReference>
<dbReference type="AlphaFoldDB" id="A0A553HPE3"/>
<keyword evidence="5" id="KW-0645">Protease</keyword>
<dbReference type="EMBL" id="VFLP01000062">
    <property type="protein sequence ID" value="TRX89821.1"/>
    <property type="molecule type" value="Genomic_DNA"/>
</dbReference>
<gene>
    <name evidence="8" type="ORF">FHL15_009254</name>
</gene>
<name>A0A553HPE3_9PEZI</name>
<evidence type="ECO:0000256" key="6">
    <source>
        <dbReference type="SAM" id="SignalP"/>
    </source>
</evidence>
<evidence type="ECO:0000313" key="9">
    <source>
        <dbReference type="Proteomes" id="UP000319160"/>
    </source>
</evidence>
<dbReference type="GO" id="GO:0004190">
    <property type="term" value="F:aspartic-type endopeptidase activity"/>
    <property type="evidence" value="ECO:0007669"/>
    <property type="project" value="UniProtKB-KW"/>
</dbReference>
<dbReference type="PROSITE" id="PS51767">
    <property type="entry name" value="PEPTIDASE_A1"/>
    <property type="match status" value="1"/>
</dbReference>
<feature type="active site" evidence="3">
    <location>
        <position position="110"/>
    </location>
</feature>
<dbReference type="PROSITE" id="PS00141">
    <property type="entry name" value="ASP_PROTEASE"/>
    <property type="match status" value="1"/>
</dbReference>
<keyword evidence="4" id="KW-1015">Disulfide bond</keyword>
<proteinExistence type="inferred from homology"/>
<feature type="signal peptide" evidence="6">
    <location>
        <begin position="1"/>
        <end position="17"/>
    </location>
</feature>
<keyword evidence="2 5" id="KW-0064">Aspartyl protease</keyword>
<protein>
    <recommendedName>
        <fullName evidence="7">Peptidase A1 domain-containing protein</fullName>
    </recommendedName>
</protein>
<evidence type="ECO:0000256" key="1">
    <source>
        <dbReference type="ARBA" id="ARBA00007447"/>
    </source>
</evidence>
<dbReference type="SUPFAM" id="SSF50630">
    <property type="entry name" value="Acid proteases"/>
    <property type="match status" value="1"/>
</dbReference>
<feature type="domain" description="Peptidase A1" evidence="7">
    <location>
        <begin position="92"/>
        <end position="410"/>
    </location>
</feature>
<dbReference type="Proteomes" id="UP000319160">
    <property type="component" value="Unassembled WGS sequence"/>
</dbReference>
<reference evidence="9" key="1">
    <citation type="submission" date="2019-06" db="EMBL/GenBank/DDBJ databases">
        <title>Draft genome sequence of the griseofulvin-producing fungus Xylaria cubensis strain G536.</title>
        <authorList>
            <person name="Mead M.E."/>
            <person name="Raja H.A."/>
            <person name="Steenwyk J.L."/>
            <person name="Knowles S.L."/>
            <person name="Oberlies N.H."/>
            <person name="Rokas A."/>
        </authorList>
    </citation>
    <scope>NUCLEOTIDE SEQUENCE [LARGE SCALE GENOMIC DNA]</scope>
    <source>
        <strain evidence="9">G536</strain>
    </source>
</reference>
<dbReference type="Pfam" id="PF00026">
    <property type="entry name" value="Asp"/>
    <property type="match status" value="1"/>
</dbReference>
<evidence type="ECO:0000256" key="2">
    <source>
        <dbReference type="ARBA" id="ARBA00022750"/>
    </source>
</evidence>
<evidence type="ECO:0000256" key="5">
    <source>
        <dbReference type="RuleBase" id="RU000454"/>
    </source>
</evidence>
<evidence type="ECO:0000256" key="3">
    <source>
        <dbReference type="PIRSR" id="PIRSR601461-1"/>
    </source>
</evidence>
<sequence length="410" mass="45289">MLMNQLAICTFLTWAFAGYVPSRPRPPITDGLGRVDDGGDQDNSKQHITATLQTQKIDLVMNASDTHPSNSSRYMGGWQREGLAGFGAGTVYMLDLEIGTPKQRISLILDTGSFTTLVDPDCTRAADVSACRMYGFYNTTASSTSRTLNVYFSAQFGTGYMEGSWFNDTVYIGQDKLPLPQSRVGVNLWSTYLWAGIIGVSYGMRWNTAYPTLLDLLVQLGYIEVPIFSLGVGTLGEGSLNQPGSIVFGGVNRWKYRGYLEPIEIWPNPSDQLAQFQQVGYWINLTSFGYTQPGQPEVILTGDDFARSMLIDTGSTFTYFDADLVSVVAKSFNAWIDEAGVYYVNCALRYEEGYIHFGFNQGNMVIQVSYADFIVDFDAYCALGVQPADIGVATWVLGNSFIRAAYSTFD</sequence>